<evidence type="ECO:0000256" key="1">
    <source>
        <dbReference type="ARBA" id="ARBA00023002"/>
    </source>
</evidence>
<gene>
    <name evidence="3" type="primary">hcnC_1</name>
    <name evidence="3" type="ORF">STARVERO_01534</name>
</gene>
<dbReference type="PANTHER" id="PTHR13847">
    <property type="entry name" value="SARCOSINE DEHYDROGENASE-RELATED"/>
    <property type="match status" value="1"/>
</dbReference>
<sequence length="374" mass="39641">MANTDAWDIAVIGGGLVGASIAWGLTRCGLRPLVLDGEDLDLRASRANFALVWVQGKGRGAAHYALWSSASAGRWPEFAAALRMQTGIDVGLRQRGAFSFALSRGELDAMRAEMETIARETAGRAAPYEVLGPGETRDRVPSVGAEVVGSVYSKADGDVNALRLFRALHAALQAAGASYRSHSTVTRIEPQAGGFRLHGNWGEVFARRIVLAAGVGNAYLAPMVGLSAPLKRSKGQIIVTERCAPFFPYTSATIRQTDEGGVMIGDSEETDTASIATNQDISAVLANRALRVFPALTNLNVVRSWSGFRIKSMDGLPIYEQSATHPGAFLTLCHSGVTLAANHALVVAPQIAAGALSTELSPFDSRRFHVPQAA</sequence>
<dbReference type="SUPFAM" id="SSF51905">
    <property type="entry name" value="FAD/NAD(P)-binding domain"/>
    <property type="match status" value="1"/>
</dbReference>
<dbReference type="InterPro" id="IPR006076">
    <property type="entry name" value="FAD-dep_OxRdtase"/>
</dbReference>
<dbReference type="SUPFAM" id="SSF54373">
    <property type="entry name" value="FAD-linked reductases, C-terminal domain"/>
    <property type="match status" value="1"/>
</dbReference>
<dbReference type="EMBL" id="CACSAS010000001">
    <property type="protein sequence ID" value="CAA0092874.1"/>
    <property type="molecule type" value="Genomic_DNA"/>
</dbReference>
<proteinExistence type="predicted"/>
<dbReference type="Proteomes" id="UP000433050">
    <property type="component" value="Unassembled WGS sequence"/>
</dbReference>
<organism evidence="3 4">
    <name type="scientific">Starkeya nomas</name>
    <dbReference type="NCBI Taxonomy" id="2666134"/>
    <lineage>
        <taxon>Bacteria</taxon>
        <taxon>Pseudomonadati</taxon>
        <taxon>Pseudomonadota</taxon>
        <taxon>Alphaproteobacteria</taxon>
        <taxon>Hyphomicrobiales</taxon>
        <taxon>Xanthobacteraceae</taxon>
        <taxon>Starkeya</taxon>
    </lineage>
</organism>
<name>A0A5S9NQW0_9HYPH</name>
<keyword evidence="4" id="KW-1185">Reference proteome</keyword>
<dbReference type="Gene3D" id="3.30.9.10">
    <property type="entry name" value="D-Amino Acid Oxidase, subunit A, domain 2"/>
    <property type="match status" value="1"/>
</dbReference>
<dbReference type="GO" id="GO:0005737">
    <property type="term" value="C:cytoplasm"/>
    <property type="evidence" value="ECO:0007669"/>
    <property type="project" value="TreeGrafter"/>
</dbReference>
<reference evidence="3 4" key="1">
    <citation type="submission" date="2019-12" db="EMBL/GenBank/DDBJ databases">
        <authorList>
            <person name="Reyes-Prieto M."/>
        </authorList>
    </citation>
    <scope>NUCLEOTIDE SEQUENCE [LARGE SCALE GENOMIC DNA]</scope>
    <source>
        <strain evidence="3">HF14-78462</strain>
    </source>
</reference>
<accession>A0A5S9NQW0</accession>
<protein>
    <submittedName>
        <fullName evidence="3">Hydrogen cyanide synthase subunit HcnC</fullName>
        <ecNumber evidence="3">1.4.99.5</ecNumber>
    </submittedName>
</protein>
<evidence type="ECO:0000259" key="2">
    <source>
        <dbReference type="Pfam" id="PF01266"/>
    </source>
</evidence>
<dbReference type="Gene3D" id="3.50.50.60">
    <property type="entry name" value="FAD/NAD(P)-binding domain"/>
    <property type="match status" value="1"/>
</dbReference>
<dbReference type="RefSeq" id="WP_159598435.1">
    <property type="nucleotide sequence ID" value="NZ_CACSAS010000001.1"/>
</dbReference>
<feature type="domain" description="FAD dependent oxidoreductase" evidence="2">
    <location>
        <begin position="8"/>
        <end position="348"/>
    </location>
</feature>
<dbReference type="InterPro" id="IPR036188">
    <property type="entry name" value="FAD/NAD-bd_sf"/>
</dbReference>
<dbReference type="GO" id="GO:0050622">
    <property type="term" value="F:glycine dehydrogenase (cyanide-forming) activity"/>
    <property type="evidence" value="ECO:0007669"/>
    <property type="project" value="UniProtKB-EC"/>
</dbReference>
<dbReference type="EC" id="1.4.99.5" evidence="3"/>
<evidence type="ECO:0000313" key="3">
    <source>
        <dbReference type="EMBL" id="CAA0092874.1"/>
    </source>
</evidence>
<keyword evidence="1 3" id="KW-0560">Oxidoreductase</keyword>
<dbReference type="AlphaFoldDB" id="A0A5S9NQW0"/>
<dbReference type="Pfam" id="PF01266">
    <property type="entry name" value="DAO"/>
    <property type="match status" value="1"/>
</dbReference>
<evidence type="ECO:0000313" key="4">
    <source>
        <dbReference type="Proteomes" id="UP000433050"/>
    </source>
</evidence>